<dbReference type="GO" id="GO:0005737">
    <property type="term" value="C:cytoplasm"/>
    <property type="evidence" value="ECO:0007669"/>
    <property type="project" value="TreeGrafter"/>
</dbReference>
<organism evidence="2 3">
    <name type="scientific">Anopheles maculatus</name>
    <dbReference type="NCBI Taxonomy" id="74869"/>
    <lineage>
        <taxon>Eukaryota</taxon>
        <taxon>Metazoa</taxon>
        <taxon>Ecdysozoa</taxon>
        <taxon>Arthropoda</taxon>
        <taxon>Hexapoda</taxon>
        <taxon>Insecta</taxon>
        <taxon>Pterygota</taxon>
        <taxon>Neoptera</taxon>
        <taxon>Endopterygota</taxon>
        <taxon>Diptera</taxon>
        <taxon>Nematocera</taxon>
        <taxon>Culicoidea</taxon>
        <taxon>Culicidae</taxon>
        <taxon>Anophelinae</taxon>
        <taxon>Anopheles</taxon>
        <taxon>Anopheles maculatus group</taxon>
    </lineage>
</organism>
<dbReference type="GO" id="GO:0036159">
    <property type="term" value="P:inner dynein arm assembly"/>
    <property type="evidence" value="ECO:0007669"/>
    <property type="project" value="TreeGrafter"/>
</dbReference>
<keyword evidence="3" id="KW-1185">Reference proteome</keyword>
<dbReference type="PANTHER" id="PTHR16216:SF2">
    <property type="entry name" value="DYNEIN AXONEMAL ASSEMBLY FACTOR 5"/>
    <property type="match status" value="1"/>
</dbReference>
<dbReference type="PANTHER" id="PTHR16216">
    <property type="entry name" value="DYNEIN ASSEMBLY FACTOR 5, AXONEMAL"/>
    <property type="match status" value="1"/>
</dbReference>
<dbReference type="Proteomes" id="UP000075901">
    <property type="component" value="Unassembled WGS sequence"/>
</dbReference>
<dbReference type="VEuPathDB" id="VectorBase:AMAM019531"/>
<dbReference type="Gene3D" id="1.25.10.10">
    <property type="entry name" value="Leucine-rich Repeat Variant"/>
    <property type="match status" value="1"/>
</dbReference>
<protein>
    <recommendedName>
        <fullName evidence="1">Dynein axonemal assembly factor 5 TPR repeats domain-containing protein</fullName>
    </recommendedName>
</protein>
<dbReference type="InterPro" id="IPR016024">
    <property type="entry name" value="ARM-type_fold"/>
</dbReference>
<dbReference type="GO" id="GO:0003341">
    <property type="term" value="P:cilium movement"/>
    <property type="evidence" value="ECO:0007669"/>
    <property type="project" value="TreeGrafter"/>
</dbReference>
<name>A0A182T4L9_9DIPT</name>
<dbReference type="InterPro" id="IPR057978">
    <property type="entry name" value="TPR_DAAF5"/>
</dbReference>
<dbReference type="SUPFAM" id="SSF48371">
    <property type="entry name" value="ARM repeat"/>
    <property type="match status" value="1"/>
</dbReference>
<dbReference type="AlphaFoldDB" id="A0A182T4L9"/>
<dbReference type="GO" id="GO:0045505">
    <property type="term" value="F:dynein intermediate chain binding"/>
    <property type="evidence" value="ECO:0007669"/>
    <property type="project" value="TreeGrafter"/>
</dbReference>
<evidence type="ECO:0000313" key="3">
    <source>
        <dbReference type="Proteomes" id="UP000075901"/>
    </source>
</evidence>
<accession>A0A182T4L9</accession>
<dbReference type="InterPro" id="IPR011989">
    <property type="entry name" value="ARM-like"/>
</dbReference>
<reference evidence="2" key="2">
    <citation type="submission" date="2020-05" db="UniProtKB">
        <authorList>
            <consortium name="EnsemblMetazoa"/>
        </authorList>
    </citation>
    <scope>IDENTIFICATION</scope>
    <source>
        <strain evidence="2">maculatus3</strain>
    </source>
</reference>
<dbReference type="EnsemblMetazoa" id="AMAM019531-RA">
    <property type="protein sequence ID" value="AMAM019531-PA"/>
    <property type="gene ID" value="AMAM019531"/>
</dbReference>
<dbReference type="GO" id="GO:0036158">
    <property type="term" value="P:outer dynein arm assembly"/>
    <property type="evidence" value="ECO:0007669"/>
    <property type="project" value="TreeGrafter"/>
</dbReference>
<reference evidence="3" key="1">
    <citation type="submission" date="2013-09" db="EMBL/GenBank/DDBJ databases">
        <title>The Genome Sequence of Anopheles maculatus species B.</title>
        <authorList>
            <consortium name="The Broad Institute Genomics Platform"/>
            <person name="Neafsey D.E."/>
            <person name="Besansky N."/>
            <person name="Howell P."/>
            <person name="Walton C."/>
            <person name="Young S.K."/>
            <person name="Zeng Q."/>
            <person name="Gargeya S."/>
            <person name="Fitzgerald M."/>
            <person name="Haas B."/>
            <person name="Abouelleil A."/>
            <person name="Allen A.W."/>
            <person name="Alvarado L."/>
            <person name="Arachchi H.M."/>
            <person name="Berlin A.M."/>
            <person name="Chapman S.B."/>
            <person name="Gainer-Dewar J."/>
            <person name="Goldberg J."/>
            <person name="Griggs A."/>
            <person name="Gujja S."/>
            <person name="Hansen M."/>
            <person name="Howarth C."/>
            <person name="Imamovic A."/>
            <person name="Ireland A."/>
            <person name="Larimer J."/>
            <person name="McCowan C."/>
            <person name="Murphy C."/>
            <person name="Pearson M."/>
            <person name="Poon T.W."/>
            <person name="Priest M."/>
            <person name="Roberts A."/>
            <person name="Saif S."/>
            <person name="Shea T."/>
            <person name="Sisk P."/>
            <person name="Sykes S."/>
            <person name="Wortman J."/>
            <person name="Nusbaum C."/>
            <person name="Birren B."/>
        </authorList>
    </citation>
    <scope>NUCLEOTIDE SEQUENCE [LARGE SCALE GENOMIC DNA]</scope>
    <source>
        <strain evidence="3">maculatus3</strain>
    </source>
</reference>
<dbReference type="InterPro" id="IPR052623">
    <property type="entry name" value="DAAF5"/>
</dbReference>
<sequence>MISTGGDEKMSTESFCAAVQNPDRMVRQRALKDFEKNFIHGTETDEQCSRRLFDETYLHILRCYGDRFESVRTLAVSAMDALLVKLPTNDYYLSCIVPVLAKRIGQAETIEESEELRLQLLEQLEALVVKYSDPDGSHADPLLKVFDSVVDILIKTLRDPYPAAQKKACEIVMLLAEATPSLHYRAEALVEPAKSILPHRHSANRIAAIETLGVLSLHILSNG</sequence>
<dbReference type="Pfam" id="PF25757">
    <property type="entry name" value="TPR_DNAAF5"/>
    <property type="match status" value="1"/>
</dbReference>
<proteinExistence type="predicted"/>
<feature type="domain" description="Dynein axonemal assembly factor 5 TPR repeats" evidence="1">
    <location>
        <begin position="19"/>
        <end position="214"/>
    </location>
</feature>
<evidence type="ECO:0000259" key="1">
    <source>
        <dbReference type="Pfam" id="PF25757"/>
    </source>
</evidence>
<evidence type="ECO:0000313" key="2">
    <source>
        <dbReference type="EnsemblMetazoa" id="AMAM019531-PA"/>
    </source>
</evidence>